<keyword evidence="3" id="KW-0597">Phosphoprotein</keyword>
<evidence type="ECO:0000256" key="3">
    <source>
        <dbReference type="ARBA" id="ARBA00022553"/>
    </source>
</evidence>
<dbReference type="InterPro" id="IPR003661">
    <property type="entry name" value="HisK_dim/P_dom"/>
</dbReference>
<dbReference type="InterPro" id="IPR005467">
    <property type="entry name" value="His_kinase_dom"/>
</dbReference>
<comment type="caution">
    <text evidence="6">The sequence shown here is derived from an EMBL/GenBank/DDBJ whole genome shotgun (WGS) entry which is preliminary data.</text>
</comment>
<keyword evidence="7" id="KW-1185">Reference proteome</keyword>
<dbReference type="InterPro" id="IPR004358">
    <property type="entry name" value="Sig_transdc_His_kin-like_C"/>
</dbReference>
<dbReference type="InterPro" id="IPR036097">
    <property type="entry name" value="HisK_dim/P_sf"/>
</dbReference>
<evidence type="ECO:0000256" key="4">
    <source>
        <dbReference type="SAM" id="Phobius"/>
    </source>
</evidence>
<dbReference type="PROSITE" id="PS50109">
    <property type="entry name" value="HIS_KIN"/>
    <property type="match status" value="1"/>
</dbReference>
<dbReference type="InterPro" id="IPR003594">
    <property type="entry name" value="HATPase_dom"/>
</dbReference>
<organism evidence="6 7">
    <name type="scientific">Legionella londiniensis</name>
    <dbReference type="NCBI Taxonomy" id="45068"/>
    <lineage>
        <taxon>Bacteria</taxon>
        <taxon>Pseudomonadati</taxon>
        <taxon>Pseudomonadota</taxon>
        <taxon>Gammaproteobacteria</taxon>
        <taxon>Legionellales</taxon>
        <taxon>Legionellaceae</taxon>
        <taxon>Legionella</taxon>
    </lineage>
</organism>
<dbReference type="SUPFAM" id="SSF55874">
    <property type="entry name" value="ATPase domain of HSP90 chaperone/DNA topoisomerase II/histidine kinase"/>
    <property type="match status" value="1"/>
</dbReference>
<dbReference type="EC" id="2.7.13.3" evidence="2"/>
<name>A0A0W0VQR2_9GAMM</name>
<dbReference type="PANTHER" id="PTHR43065">
    <property type="entry name" value="SENSOR HISTIDINE KINASE"/>
    <property type="match status" value="1"/>
</dbReference>
<evidence type="ECO:0000313" key="7">
    <source>
        <dbReference type="Proteomes" id="UP000054997"/>
    </source>
</evidence>
<accession>A0A0W0VQR2</accession>
<dbReference type="SUPFAM" id="SSF47384">
    <property type="entry name" value="Homodimeric domain of signal transducing histidine kinase"/>
    <property type="match status" value="1"/>
</dbReference>
<dbReference type="GO" id="GO:0000155">
    <property type="term" value="F:phosphorelay sensor kinase activity"/>
    <property type="evidence" value="ECO:0007669"/>
    <property type="project" value="InterPro"/>
</dbReference>
<feature type="domain" description="Histidine kinase" evidence="5">
    <location>
        <begin position="316"/>
        <end position="523"/>
    </location>
</feature>
<dbReference type="Pfam" id="PF02518">
    <property type="entry name" value="HATPase_c"/>
    <property type="match status" value="1"/>
</dbReference>
<dbReference type="SMART" id="SM00387">
    <property type="entry name" value="HATPase_c"/>
    <property type="match status" value="1"/>
</dbReference>
<dbReference type="PATRIC" id="fig|45068.5.peg.583"/>
<evidence type="ECO:0000256" key="1">
    <source>
        <dbReference type="ARBA" id="ARBA00000085"/>
    </source>
</evidence>
<dbReference type="CDD" id="cd00082">
    <property type="entry name" value="HisKA"/>
    <property type="match status" value="1"/>
</dbReference>
<dbReference type="SMART" id="SM00388">
    <property type="entry name" value="HisKA"/>
    <property type="match status" value="1"/>
</dbReference>
<protein>
    <recommendedName>
        <fullName evidence="2">histidine kinase</fullName>
        <ecNumber evidence="2">2.7.13.3</ecNumber>
    </recommendedName>
</protein>
<feature type="transmembrane region" description="Helical" evidence="4">
    <location>
        <begin position="149"/>
        <end position="173"/>
    </location>
</feature>
<sequence>MTSIKNTLLTRQRHMLLIYNIYRLVTIGLLFGLFWLNIYSQANAAIYSSSLLAYLVFGLVFLYIWYKQSIKFEQQVLWAGTVDIIVMVLFIHVLGYLESGLGILLNASIAVLSILAPGRLAIFFASIASCMLLAISAFEYFYIKTNDDLSIFFSTGIYGAGFFATALTAWYLAQWVRSSEHMALDKAKELASMHRLNEYIVERLQYGVIYIDTNQEVRVMNTAARQFFNISERQKGLTLQHVSQALYEKYLQFLSQRKEDELVAQAIIENPYLQVHFYSTSHAAQTAVLIILEDMTNIAQQAQQLKLASLGRFSASIAHELRNPLGAISHAVQLMGEGSHLNEEDKRLRQLIINNCNRMNTVIKNVLQISRQQQSKPETIELVPFVEQFIREFCIINQCDMRLNPPRDKKKTVVFDRSQLEQVLVILCDNAMQHGQDESGHVNINITIKTKARRTSLMVCDTGPGIPESIQNNIFDPFFSTLRSGYGMGLFIAKDLCEINQARLSLTDSDLGCCFTISFHQVNELRL</sequence>
<dbReference type="Proteomes" id="UP000054997">
    <property type="component" value="Unassembled WGS sequence"/>
</dbReference>
<dbReference type="InterPro" id="IPR036890">
    <property type="entry name" value="HATPase_C_sf"/>
</dbReference>
<dbReference type="PRINTS" id="PR00344">
    <property type="entry name" value="BCTRLSENSOR"/>
</dbReference>
<dbReference type="Gene3D" id="3.30.450.20">
    <property type="entry name" value="PAS domain"/>
    <property type="match status" value="1"/>
</dbReference>
<comment type="catalytic activity">
    <reaction evidence="1">
        <text>ATP + protein L-histidine = ADP + protein N-phospho-L-histidine.</text>
        <dbReference type="EC" id="2.7.13.3"/>
    </reaction>
</comment>
<proteinExistence type="predicted"/>
<dbReference type="PANTHER" id="PTHR43065:SF52">
    <property type="entry name" value="SENSOR PROTEIN KINASE PILS"/>
    <property type="match status" value="1"/>
</dbReference>
<feature type="transmembrane region" description="Helical" evidence="4">
    <location>
        <begin position="123"/>
        <end position="143"/>
    </location>
</feature>
<evidence type="ECO:0000259" key="5">
    <source>
        <dbReference type="PROSITE" id="PS50109"/>
    </source>
</evidence>
<feature type="transmembrane region" description="Helical" evidence="4">
    <location>
        <begin position="76"/>
        <end position="94"/>
    </location>
</feature>
<feature type="transmembrane region" description="Helical" evidence="4">
    <location>
        <begin position="21"/>
        <end position="38"/>
    </location>
</feature>
<keyword evidence="4" id="KW-0472">Membrane</keyword>
<keyword evidence="4" id="KW-0812">Transmembrane</keyword>
<dbReference type="Gene3D" id="3.30.565.10">
    <property type="entry name" value="Histidine kinase-like ATPase, C-terminal domain"/>
    <property type="match status" value="1"/>
</dbReference>
<keyword evidence="4" id="KW-1133">Transmembrane helix</keyword>
<feature type="transmembrane region" description="Helical" evidence="4">
    <location>
        <begin position="44"/>
        <end position="64"/>
    </location>
</feature>
<evidence type="ECO:0000256" key="2">
    <source>
        <dbReference type="ARBA" id="ARBA00012438"/>
    </source>
</evidence>
<evidence type="ECO:0000313" key="6">
    <source>
        <dbReference type="EMBL" id="KTD22498.1"/>
    </source>
</evidence>
<dbReference type="Pfam" id="PF25323">
    <property type="entry name" value="6TM_PilS"/>
    <property type="match status" value="1"/>
</dbReference>
<dbReference type="STRING" id="45068.Llon_0538"/>
<dbReference type="AlphaFoldDB" id="A0A0W0VQR2"/>
<dbReference type="Gene3D" id="1.10.287.130">
    <property type="match status" value="1"/>
</dbReference>
<dbReference type="EMBL" id="LNYK01000009">
    <property type="protein sequence ID" value="KTD22498.1"/>
    <property type="molecule type" value="Genomic_DNA"/>
</dbReference>
<reference evidence="6 7" key="1">
    <citation type="submission" date="2015-11" db="EMBL/GenBank/DDBJ databases">
        <title>Genomic analysis of 38 Legionella species identifies large and diverse effector repertoires.</title>
        <authorList>
            <person name="Burstein D."/>
            <person name="Amaro F."/>
            <person name="Zusman T."/>
            <person name="Lifshitz Z."/>
            <person name="Cohen O."/>
            <person name="Gilbert J.A."/>
            <person name="Pupko T."/>
            <person name="Shuman H.A."/>
            <person name="Segal G."/>
        </authorList>
    </citation>
    <scope>NUCLEOTIDE SEQUENCE [LARGE SCALE GENOMIC DNA]</scope>
    <source>
        <strain evidence="6 7">ATCC 49505</strain>
    </source>
</reference>
<dbReference type="Pfam" id="PF00512">
    <property type="entry name" value="HisKA"/>
    <property type="match status" value="1"/>
</dbReference>
<dbReference type="RefSeq" id="WP_244599579.1">
    <property type="nucleotide sequence ID" value="NZ_UGON01000002.1"/>
</dbReference>
<gene>
    <name evidence="6" type="primary">pilS</name>
    <name evidence="6" type="ORF">Llon_0538</name>
</gene>